<dbReference type="PROSITE" id="PS51746">
    <property type="entry name" value="PPM_2"/>
    <property type="match status" value="1"/>
</dbReference>
<comment type="catalytic activity">
    <reaction evidence="1">
        <text>O-phospho-L-threonyl-[protein] + H2O = L-threonyl-[protein] + phosphate</text>
        <dbReference type="Rhea" id="RHEA:47004"/>
        <dbReference type="Rhea" id="RHEA-COMP:11060"/>
        <dbReference type="Rhea" id="RHEA-COMP:11605"/>
        <dbReference type="ChEBI" id="CHEBI:15377"/>
        <dbReference type="ChEBI" id="CHEBI:30013"/>
        <dbReference type="ChEBI" id="CHEBI:43474"/>
        <dbReference type="ChEBI" id="CHEBI:61977"/>
        <dbReference type="EC" id="3.1.3.16"/>
    </reaction>
</comment>
<keyword evidence="1" id="KW-0378">Hydrolase</keyword>
<comment type="cofactor">
    <cofactor evidence="1">
        <name>Mn(2+)</name>
        <dbReference type="ChEBI" id="CHEBI:29035"/>
    </cofactor>
</comment>
<feature type="region of interest" description="Disordered" evidence="2">
    <location>
        <begin position="242"/>
        <end position="271"/>
    </location>
</feature>
<dbReference type="Proteomes" id="UP001279734">
    <property type="component" value="Unassembled WGS sequence"/>
</dbReference>
<feature type="domain" description="PPM-type phosphatase" evidence="3">
    <location>
        <begin position="339"/>
        <end position="576"/>
    </location>
</feature>
<dbReference type="AlphaFoldDB" id="A0AAD3T553"/>
<reference evidence="4" key="1">
    <citation type="submission" date="2023-05" db="EMBL/GenBank/DDBJ databases">
        <title>Nepenthes gracilis genome sequencing.</title>
        <authorList>
            <person name="Fukushima K."/>
        </authorList>
    </citation>
    <scope>NUCLEOTIDE SEQUENCE</scope>
    <source>
        <strain evidence="4">SING2019-196</strain>
    </source>
</reference>
<evidence type="ECO:0000313" key="5">
    <source>
        <dbReference type="Proteomes" id="UP001279734"/>
    </source>
</evidence>
<keyword evidence="1" id="KW-0464">Manganese</keyword>
<dbReference type="SMART" id="SM00331">
    <property type="entry name" value="PP2C_SIG"/>
    <property type="match status" value="1"/>
</dbReference>
<comment type="caution">
    <text evidence="4">The sequence shown here is derived from an EMBL/GenBank/DDBJ whole genome shotgun (WGS) entry which is preliminary data.</text>
</comment>
<keyword evidence="1" id="KW-0479">Metal-binding</keyword>
<dbReference type="GO" id="GO:0046872">
    <property type="term" value="F:metal ion binding"/>
    <property type="evidence" value="ECO:0007669"/>
    <property type="project" value="UniProtKB-UniRule"/>
</dbReference>
<dbReference type="InterPro" id="IPR039123">
    <property type="entry name" value="PPTC7"/>
</dbReference>
<dbReference type="PANTHER" id="PTHR12320">
    <property type="entry name" value="PROTEIN PHOSPHATASE 2C"/>
    <property type="match status" value="1"/>
</dbReference>
<dbReference type="InterPro" id="IPR036457">
    <property type="entry name" value="PPM-type-like_dom_sf"/>
</dbReference>
<evidence type="ECO:0000256" key="2">
    <source>
        <dbReference type="SAM" id="MobiDB-lite"/>
    </source>
</evidence>
<dbReference type="GO" id="GO:0004722">
    <property type="term" value="F:protein serine/threonine phosphatase activity"/>
    <property type="evidence" value="ECO:0007669"/>
    <property type="project" value="UniProtKB-EC"/>
</dbReference>
<dbReference type="EMBL" id="BSYO01000026">
    <property type="protein sequence ID" value="GMH23718.1"/>
    <property type="molecule type" value="Genomic_DNA"/>
</dbReference>
<organism evidence="4 5">
    <name type="scientific">Nepenthes gracilis</name>
    <name type="common">Slender pitcher plant</name>
    <dbReference type="NCBI Taxonomy" id="150966"/>
    <lineage>
        <taxon>Eukaryota</taxon>
        <taxon>Viridiplantae</taxon>
        <taxon>Streptophyta</taxon>
        <taxon>Embryophyta</taxon>
        <taxon>Tracheophyta</taxon>
        <taxon>Spermatophyta</taxon>
        <taxon>Magnoliopsida</taxon>
        <taxon>eudicotyledons</taxon>
        <taxon>Gunneridae</taxon>
        <taxon>Pentapetalae</taxon>
        <taxon>Caryophyllales</taxon>
        <taxon>Nepenthaceae</taxon>
        <taxon>Nepenthes</taxon>
    </lineage>
</organism>
<comment type="similarity">
    <text evidence="1">Belongs to the PP2C family.</text>
</comment>
<gene>
    <name evidence="4" type="ORF">Nepgr_025561</name>
</gene>
<accession>A0AAD3T553</accession>
<name>A0AAD3T553_NEPGR</name>
<evidence type="ECO:0000313" key="4">
    <source>
        <dbReference type="EMBL" id="GMH23718.1"/>
    </source>
</evidence>
<keyword evidence="1" id="KW-0904">Protein phosphatase</keyword>
<dbReference type="SUPFAM" id="SSF81606">
    <property type="entry name" value="PP2C-like"/>
    <property type="match status" value="1"/>
</dbReference>
<dbReference type="Gene3D" id="3.60.40.10">
    <property type="entry name" value="PPM-type phosphatase domain"/>
    <property type="match status" value="2"/>
</dbReference>
<dbReference type="EC" id="3.1.3.16" evidence="1"/>
<dbReference type="PANTHER" id="PTHR12320:SF1">
    <property type="entry name" value="PROTEIN PHOSPHATASE PTC7 HOMOLOG"/>
    <property type="match status" value="1"/>
</dbReference>
<dbReference type="InterPro" id="IPR001932">
    <property type="entry name" value="PPM-type_phosphatase-like_dom"/>
</dbReference>
<comment type="catalytic activity">
    <reaction evidence="1">
        <text>O-phospho-L-seryl-[protein] + H2O = L-seryl-[protein] + phosphate</text>
        <dbReference type="Rhea" id="RHEA:20629"/>
        <dbReference type="Rhea" id="RHEA-COMP:9863"/>
        <dbReference type="Rhea" id="RHEA-COMP:11604"/>
        <dbReference type="ChEBI" id="CHEBI:15377"/>
        <dbReference type="ChEBI" id="CHEBI:29999"/>
        <dbReference type="ChEBI" id="CHEBI:43474"/>
        <dbReference type="ChEBI" id="CHEBI:83421"/>
        <dbReference type="EC" id="3.1.3.16"/>
    </reaction>
</comment>
<dbReference type="GO" id="GO:0009507">
    <property type="term" value="C:chloroplast"/>
    <property type="evidence" value="ECO:0007669"/>
    <property type="project" value="TreeGrafter"/>
</dbReference>
<keyword evidence="5" id="KW-1185">Reference proteome</keyword>
<sequence length="584" mass="62566">MGDLFGGRLLDSLPMDSCRFRAFSLPLNLSPPIRFSNLRFSSSSSSSSPRFRSSPSVLAERSLHSTSSSNSLPSRLDIVSTTEHSDGSIVFKFGDSGDIGNAHNNDARLSSDETLDRDPEVGVFSELEKRESISSSSVSSREKNEISLDGQFESDKNVKKDSRISELVVLNTETEETSRDFVVGLSSDDHFGDYLIEKNNQTTTSKNAVENPRGFHAVGHSNQVDVLGCNSELDIIVEREESLDSGKTPAEMSDCETEITVPSSELESGNGVRDSYGIQEIGAIGPNVGGNVPPNILQGGTDGDVVSCDVAEVSGSQTVETFSTDLHREEISISKCFLSSGAASLPHPAEALTGVEGAYFVACQNWFGVADGVGQWSLEGIRAGHYAQELMQNCEKLLSSKENVLTDVKCVLKQSAAAAVSHGSATVLIAHFDHQVLHVANIGDTGYCIIRNGFAYQKSSPLFHEFNFPLQIARGDDPLEVLQEYHIDVEVGDVIVSATDGLFDNLYEQEIASIVSKSLASSMKPKEIAILLATRAQEVGRSESARSPFAASAHAAGFLGYSGGKLDAVTVIISLVQKSSTSST</sequence>
<keyword evidence="1" id="KW-0460">Magnesium</keyword>
<evidence type="ECO:0000256" key="1">
    <source>
        <dbReference type="RuleBase" id="RU366020"/>
    </source>
</evidence>
<protein>
    <recommendedName>
        <fullName evidence="1">Protein phosphatase</fullName>
        <ecNumber evidence="1">3.1.3.16</ecNumber>
    </recommendedName>
</protein>
<comment type="cofactor">
    <cofactor evidence="1">
        <name>Mg(2+)</name>
        <dbReference type="ChEBI" id="CHEBI:18420"/>
    </cofactor>
</comment>
<evidence type="ECO:0000259" key="3">
    <source>
        <dbReference type="PROSITE" id="PS51746"/>
    </source>
</evidence>
<proteinExistence type="inferred from homology"/>
<dbReference type="SMART" id="SM00332">
    <property type="entry name" value="PP2Cc"/>
    <property type="match status" value="1"/>
</dbReference>